<dbReference type="InterPro" id="IPR015943">
    <property type="entry name" value="WD40/YVTN_repeat-like_dom_sf"/>
</dbReference>
<evidence type="ECO:0000313" key="11">
    <source>
        <dbReference type="Proteomes" id="UP000035579"/>
    </source>
</evidence>
<gene>
    <name evidence="9" type="ORF">AA314_03981</name>
    <name evidence="10" type="ORF">ATI61_108258</name>
</gene>
<dbReference type="SUPFAM" id="SSF55874">
    <property type="entry name" value="ATPase domain of HSP90 chaperone/DNA topoisomerase II/histidine kinase"/>
    <property type="match status" value="2"/>
</dbReference>
<dbReference type="InterPro" id="IPR011044">
    <property type="entry name" value="Quino_amine_DH_bsu"/>
</dbReference>
<evidence type="ECO:0000313" key="9">
    <source>
        <dbReference type="EMBL" id="AKJ02355.1"/>
    </source>
</evidence>
<evidence type="ECO:0000256" key="7">
    <source>
        <dbReference type="SAM" id="MobiDB-lite"/>
    </source>
</evidence>
<keyword evidence="6" id="KW-0067">ATP-binding</keyword>
<protein>
    <recommendedName>
        <fullName evidence="2">histidine kinase</fullName>
        <ecNumber evidence="2">2.7.13.3</ecNumber>
    </recommendedName>
</protein>
<dbReference type="InterPro" id="IPR036890">
    <property type="entry name" value="HATPase_C_sf"/>
</dbReference>
<reference evidence="10 12" key="2">
    <citation type="submission" date="2018-08" db="EMBL/GenBank/DDBJ databases">
        <title>Genomic Encyclopedia of Archaeal and Bacterial Type Strains, Phase II (KMG-II): from individual species to whole genera.</title>
        <authorList>
            <person name="Goeker M."/>
        </authorList>
    </citation>
    <scope>NUCLEOTIDE SEQUENCE [LARGE SCALE GENOMIC DNA]</scope>
    <source>
        <strain evidence="10 12">DSM 2261</strain>
    </source>
</reference>
<evidence type="ECO:0000256" key="5">
    <source>
        <dbReference type="ARBA" id="ARBA00022777"/>
    </source>
</evidence>
<evidence type="ECO:0000259" key="8">
    <source>
        <dbReference type="PROSITE" id="PS50109"/>
    </source>
</evidence>
<keyword evidence="5 9" id="KW-0418">Kinase</keyword>
<proteinExistence type="predicted"/>
<dbReference type="EC" id="2.7.13.3" evidence="2"/>
<dbReference type="Pfam" id="PF02518">
    <property type="entry name" value="HATPase_c"/>
    <property type="match status" value="1"/>
</dbReference>
<dbReference type="PANTHER" id="PTHR44936:SF10">
    <property type="entry name" value="SENSOR PROTEIN RSTB"/>
    <property type="match status" value="1"/>
</dbReference>
<dbReference type="PROSITE" id="PS50109">
    <property type="entry name" value="HIS_KIN"/>
    <property type="match status" value="1"/>
</dbReference>
<dbReference type="RefSeq" id="WP_047856696.1">
    <property type="nucleotide sequence ID" value="NZ_CP011509.1"/>
</dbReference>
<evidence type="ECO:0000256" key="3">
    <source>
        <dbReference type="ARBA" id="ARBA00022679"/>
    </source>
</evidence>
<dbReference type="EMBL" id="QUMU01000008">
    <property type="protein sequence ID" value="REG28717.1"/>
    <property type="molecule type" value="Genomic_DNA"/>
</dbReference>
<reference evidence="9 11" key="1">
    <citation type="submission" date="2015-05" db="EMBL/GenBank/DDBJ databases">
        <title>Genome assembly of Archangium gephyra DSM 2261.</title>
        <authorList>
            <person name="Sharma G."/>
            <person name="Subramanian S."/>
        </authorList>
    </citation>
    <scope>NUCLEOTIDE SEQUENCE [LARGE SCALE GENOMIC DNA]</scope>
    <source>
        <strain evidence="9 11">DSM 2261</strain>
    </source>
</reference>
<evidence type="ECO:0000256" key="1">
    <source>
        <dbReference type="ARBA" id="ARBA00000085"/>
    </source>
</evidence>
<feature type="region of interest" description="Disordered" evidence="7">
    <location>
        <begin position="501"/>
        <end position="526"/>
    </location>
</feature>
<organism evidence="9 11">
    <name type="scientific">Archangium gephyra</name>
    <dbReference type="NCBI Taxonomy" id="48"/>
    <lineage>
        <taxon>Bacteria</taxon>
        <taxon>Pseudomonadati</taxon>
        <taxon>Myxococcota</taxon>
        <taxon>Myxococcia</taxon>
        <taxon>Myxococcales</taxon>
        <taxon>Cystobacterineae</taxon>
        <taxon>Archangiaceae</taxon>
        <taxon>Archangium</taxon>
    </lineage>
</organism>
<dbReference type="Proteomes" id="UP000256345">
    <property type="component" value="Unassembled WGS sequence"/>
</dbReference>
<dbReference type="InterPro" id="IPR005467">
    <property type="entry name" value="His_kinase_dom"/>
</dbReference>
<dbReference type="EMBL" id="CP011509">
    <property type="protein sequence ID" value="AKJ02355.1"/>
    <property type="molecule type" value="Genomic_DNA"/>
</dbReference>
<dbReference type="PANTHER" id="PTHR44936">
    <property type="entry name" value="SENSOR PROTEIN CREC"/>
    <property type="match status" value="1"/>
</dbReference>
<dbReference type="KEGG" id="age:AA314_03981"/>
<dbReference type="SMART" id="SM00387">
    <property type="entry name" value="HATPase_c"/>
    <property type="match status" value="1"/>
</dbReference>
<dbReference type="Proteomes" id="UP000035579">
    <property type="component" value="Chromosome"/>
</dbReference>
<keyword evidence="12" id="KW-1185">Reference proteome</keyword>
<evidence type="ECO:0000313" key="12">
    <source>
        <dbReference type="Proteomes" id="UP000256345"/>
    </source>
</evidence>
<feature type="domain" description="Histidine kinase" evidence="8">
    <location>
        <begin position="32"/>
        <end position="245"/>
    </location>
</feature>
<dbReference type="Gene3D" id="3.30.565.10">
    <property type="entry name" value="Histidine kinase-like ATPase, C-terminal domain"/>
    <property type="match status" value="2"/>
</dbReference>
<name>A0AAC8TDV3_9BACT</name>
<comment type="catalytic activity">
    <reaction evidence="1">
        <text>ATP + protein L-histidine = ADP + protein N-phospho-L-histidine.</text>
        <dbReference type="EC" id="2.7.13.3"/>
    </reaction>
</comment>
<evidence type="ECO:0000313" key="10">
    <source>
        <dbReference type="EMBL" id="REG28717.1"/>
    </source>
</evidence>
<sequence length="1142" mass="126481">MSQEEQPRPPSNEHRLLELLDAVPGCEFIDTGTVNKLSATLKMLEFGTRRVGDPELVARARALIERAQESCKHIQSVLQDAALLKVDLRSPKDPAPVDVQALLDAMLRLTRIERERIAELQRDVESPLPRVVGDEAALARVVFTLLLNALGLMRSDPSRRHVLGVRLQRHLGRVLLTLSTTGPGIPSGLVPRLFDLLCPPLVPGAGQWVGLSLSQDCVQRMGGELRVESPPEGGVSFSLLLRVARRPQAGDAVARPEPWGGLSALIRGEEQRLRALQNDLRNTLRARVACLCLELVSSYAPLRSALKPLAGCLKEMGRKEPGSRPLSRKMLRGVLQVLAYHRSRARELRHMRYRPPGTLRPVGVHACLAAALRICHAGQVPELRLETDFAPRLPRVSGSEGHLRGVFLLLLRMCLWMWKGPRPRQDVLRVRTVQEGRWVRVTFSVTGHVLPREFWASVVDEGYHSGARESYALPLGHALLQAMGGDVRVDSEEGIGTNYTVRLPVAPGHGHDRGPAPTPSRRLVRAPPPRRLRAPLRIRPCETPDMTSATIAALEAAAASNTLHTWLAALPEDVRRWEVRRALELDRRLWTQHPASLASCLLARTLHLPGLAALREAWIHELDSRGIPWIRALRPLPVADGLLAELHADETFTFDGLHRPRFESEGIVLLEAIHFHPSVQAPRQRRKERLCWDWERGEAVLEPASQSEEPEARDRTPRFESDGWGPVYLVRAPGQAREPLPCPPGGSASARFSADGRRLFVYGTHDEYAGGFVYVVELATLAIERQTDTHAPVSTVHECSRAGLLLLNTYRGLVVWSGERPRPLPLTAKEASLSPSGRYVATFDGRLRLWLLSELLRVEHVPQAGFPSRFDPSGTRLLSGRRLSDGHTGEPIAELTPTYGEYLEGGPASKWLHFGERFLILMHSGLCAWDTRTGAPLRVEESLHFGSRYELAYDRAGSRLAVLYRGEGEVELYGLPEGRRLATRVFSLEGTELAMSPDGETLAVRQGLEVEVRAVSGALLRRFTHPGGDPTSGGPRHQGSTLRFSEDGGRIASFLLGDGWRLWSLEDEHVEHLDAYAALDSLIGFAVPRPGDWDLEAGTSTLFVHRPTGTHIRLPAGGPWVCNPAAPRYLASDDLHLELRAR</sequence>
<evidence type="ECO:0000256" key="4">
    <source>
        <dbReference type="ARBA" id="ARBA00022741"/>
    </source>
</evidence>
<dbReference type="InterPro" id="IPR050980">
    <property type="entry name" value="2C_sensor_his_kinase"/>
</dbReference>
<dbReference type="GO" id="GO:0004673">
    <property type="term" value="F:protein histidine kinase activity"/>
    <property type="evidence" value="ECO:0007669"/>
    <property type="project" value="UniProtKB-EC"/>
</dbReference>
<dbReference type="InterPro" id="IPR003594">
    <property type="entry name" value="HATPase_dom"/>
</dbReference>
<keyword evidence="4" id="KW-0547">Nucleotide-binding</keyword>
<dbReference type="GO" id="GO:0005524">
    <property type="term" value="F:ATP binding"/>
    <property type="evidence" value="ECO:0007669"/>
    <property type="project" value="UniProtKB-KW"/>
</dbReference>
<accession>A0AAC8TDV3</accession>
<evidence type="ECO:0000256" key="2">
    <source>
        <dbReference type="ARBA" id="ARBA00012438"/>
    </source>
</evidence>
<dbReference type="Gene3D" id="2.130.10.10">
    <property type="entry name" value="YVTN repeat-like/Quinoprotein amine dehydrogenase"/>
    <property type="match status" value="1"/>
</dbReference>
<keyword evidence="3" id="KW-0808">Transferase</keyword>
<evidence type="ECO:0000256" key="6">
    <source>
        <dbReference type="ARBA" id="ARBA00022840"/>
    </source>
</evidence>
<dbReference type="AlphaFoldDB" id="A0AAC8TDV3"/>
<dbReference type="SUPFAM" id="SSF50969">
    <property type="entry name" value="YVTN repeat-like/Quinoprotein amine dehydrogenase"/>
    <property type="match status" value="1"/>
</dbReference>